<name>A0A0B3XY76_9ALTE</name>
<proteinExistence type="predicted"/>
<reference evidence="1 2" key="1">
    <citation type="submission" date="2014-12" db="EMBL/GenBank/DDBJ databases">
        <title>Genome sequencing of Alteromonas marina AD001.</title>
        <authorList>
            <person name="Adrian T.G.S."/>
            <person name="Chan K.G."/>
        </authorList>
    </citation>
    <scope>NUCLEOTIDE SEQUENCE [LARGE SCALE GENOMIC DNA]</scope>
    <source>
        <strain evidence="1 2">AD001</strain>
    </source>
</reference>
<comment type="caution">
    <text evidence="1">The sequence shown here is derived from an EMBL/GenBank/DDBJ whole genome shotgun (WGS) entry which is preliminary data.</text>
</comment>
<dbReference type="RefSeq" id="WP_039223135.1">
    <property type="nucleotide sequence ID" value="NZ_JWLW01000066.1"/>
</dbReference>
<organism evidence="1 2">
    <name type="scientific">Alteromonas marina</name>
    <dbReference type="NCBI Taxonomy" id="203795"/>
    <lineage>
        <taxon>Bacteria</taxon>
        <taxon>Pseudomonadati</taxon>
        <taxon>Pseudomonadota</taxon>
        <taxon>Gammaproteobacteria</taxon>
        <taxon>Alteromonadales</taxon>
        <taxon>Alteromonadaceae</taxon>
        <taxon>Alteromonas/Salinimonas group</taxon>
        <taxon>Alteromonas</taxon>
    </lineage>
</organism>
<evidence type="ECO:0000313" key="1">
    <source>
        <dbReference type="EMBL" id="KHT44498.1"/>
    </source>
</evidence>
<sequence>MKNSILNHSDTPLFLQAVNAELAACLSLSSDTFSTERFRYLSQIRHKVVVRALSRLEHDEKRSFAQKEIEINQRLEELAQGLLDNAKKEAVKFSRGRAAVKKYK</sequence>
<dbReference type="OrthoDB" id="6322408at2"/>
<evidence type="ECO:0000313" key="2">
    <source>
        <dbReference type="Proteomes" id="UP000031197"/>
    </source>
</evidence>
<keyword evidence="2" id="KW-1185">Reference proteome</keyword>
<protein>
    <submittedName>
        <fullName evidence="1">Uncharacterized protein</fullName>
    </submittedName>
</protein>
<dbReference type="Proteomes" id="UP000031197">
    <property type="component" value="Unassembled WGS sequence"/>
</dbReference>
<gene>
    <name evidence="1" type="ORF">RJ41_16630</name>
</gene>
<dbReference type="EMBL" id="JWLW01000066">
    <property type="protein sequence ID" value="KHT44498.1"/>
    <property type="molecule type" value="Genomic_DNA"/>
</dbReference>
<accession>A0A0B3XY76</accession>
<dbReference type="AlphaFoldDB" id="A0A0B3XY76"/>